<dbReference type="Gene3D" id="3.90.70.10">
    <property type="entry name" value="Cysteine proteinases"/>
    <property type="match status" value="2"/>
</dbReference>
<keyword evidence="8 11" id="KW-0378">Hydrolase</keyword>
<dbReference type="PROSITE" id="PS51283">
    <property type="entry name" value="DUSP"/>
    <property type="match status" value="1"/>
</dbReference>
<protein>
    <recommendedName>
        <fullName evidence="11">Ubiquitin carboxyl-terminal hydrolase</fullName>
        <ecNumber evidence="11">3.4.19.12</ecNumber>
    </recommendedName>
</protein>
<dbReference type="OMA" id="FKLCENS"/>
<dbReference type="GeneID" id="119726720"/>
<feature type="domain" description="DUSP" evidence="14">
    <location>
        <begin position="14"/>
        <end position="125"/>
    </location>
</feature>
<dbReference type="PROSITE" id="PS50235">
    <property type="entry name" value="USP_3"/>
    <property type="match status" value="1"/>
</dbReference>
<evidence type="ECO:0000256" key="11">
    <source>
        <dbReference type="RuleBase" id="RU366025"/>
    </source>
</evidence>
<feature type="compositionally biased region" description="Low complexity" evidence="12">
    <location>
        <begin position="233"/>
        <end position="265"/>
    </location>
</feature>
<dbReference type="GO" id="GO:0016579">
    <property type="term" value="P:protein deubiquitination"/>
    <property type="evidence" value="ECO:0007669"/>
    <property type="project" value="InterPro"/>
</dbReference>
<dbReference type="Gene3D" id="3.10.20.90">
    <property type="entry name" value="Phosphatidylinositol 3-kinase Catalytic Subunit, Chain A, domain 1"/>
    <property type="match status" value="1"/>
</dbReference>
<evidence type="ECO:0000256" key="4">
    <source>
        <dbReference type="ARBA" id="ARBA00009085"/>
    </source>
</evidence>
<dbReference type="EnsemblMetazoa" id="XM_038198529.1">
    <property type="protein sequence ID" value="XP_038054457.1"/>
    <property type="gene ID" value="LOC119726720"/>
</dbReference>
<evidence type="ECO:0000256" key="3">
    <source>
        <dbReference type="ARBA" id="ARBA00004496"/>
    </source>
</evidence>
<evidence type="ECO:0000256" key="8">
    <source>
        <dbReference type="ARBA" id="ARBA00022801"/>
    </source>
</evidence>
<dbReference type="InterPro" id="IPR050185">
    <property type="entry name" value="Ub_carboxyl-term_hydrolase"/>
</dbReference>
<reference evidence="15" key="1">
    <citation type="submission" date="2022-11" db="UniProtKB">
        <authorList>
            <consortium name="EnsemblMetazoa"/>
        </authorList>
    </citation>
    <scope>IDENTIFICATION</scope>
</reference>
<evidence type="ECO:0000259" key="13">
    <source>
        <dbReference type="PROSITE" id="PS50235"/>
    </source>
</evidence>
<feature type="region of interest" description="Disordered" evidence="12">
    <location>
        <begin position="221"/>
        <end position="265"/>
    </location>
</feature>
<dbReference type="FunFam" id="3.30.2230.10:FF:000003">
    <property type="entry name" value="ubiquitin carboxyl-terminal hydrolase 15 isoform X1"/>
    <property type="match status" value="1"/>
</dbReference>
<feature type="compositionally biased region" description="Acidic residues" evidence="12">
    <location>
        <begin position="940"/>
        <end position="950"/>
    </location>
</feature>
<keyword evidence="9 11" id="KW-0788">Thiol protease</keyword>
<dbReference type="GO" id="GO:0004843">
    <property type="term" value="F:cysteine-type deubiquitinase activity"/>
    <property type="evidence" value="ECO:0007669"/>
    <property type="project" value="UniProtKB-UniRule"/>
</dbReference>
<dbReference type="InterPro" id="IPR028135">
    <property type="entry name" value="Ub_USP-typ"/>
</dbReference>
<dbReference type="Pfam" id="PF00443">
    <property type="entry name" value="UCH"/>
    <property type="match status" value="1"/>
</dbReference>
<dbReference type="EC" id="3.4.19.12" evidence="11"/>
<dbReference type="SMART" id="SM00695">
    <property type="entry name" value="DUSP"/>
    <property type="match status" value="1"/>
</dbReference>
<dbReference type="PANTHER" id="PTHR21646">
    <property type="entry name" value="UBIQUITIN CARBOXYL-TERMINAL HYDROLASE"/>
    <property type="match status" value="1"/>
</dbReference>
<sequence length="950" mass="108331">MSLSFNMAEGGGPPELQEQKTQICELLKTPLKKGDTWYLLDSKWFKQWKKYVGYDSWDMYNLGNETSNPGPIDNSGLFAADSTDKLKENLIDDLDYLLLPTDAWDKLASWYGTTPSQEAIKRKVVEYGMFVKHCKVEVYLMELKLSEHGNPEKYVSQQFSKADTIDIIEKAMRKLFDISEERETRIWNKYMSNTYEHLSKKENTVQDAGLYQGQVLVIEQKNEDGNWPRQTPTTSSYSSTKDSKYISSASSSRSTPSTYSSYGSNSYSGYNSTSNYEYNSGSSRSGLQAGLCGLSNLGNTCFMNSALQCMSNVPLLTEYFLTEAYKDELNYNNPLGMHGEIAKSYAELIKQMWSGSYSYTVPRNFKMQVGRFAPQFSGFQQQDSQELLAFLLDGLHEDLNRIQKKPYIEMKENNGRSDEVVAQESWGNHLRRNDSIITDLFHGQFKSTLVCPECSKVSVTFDPFCFLSLPLPIKKERSMEIVLIRMDPTCKPLQMKVVVPKLGMVYDICKAVSKITKILPDKMVVTDVYNHRFHLVFAPNDRIKNITDKDDIYVYEVPVNVADDPEVVILPVYLREKSVKNSTYSYSQNNYNLFGQPMLVPVPRKLLKYPELYQIMLNKMSRYVSIPENENWTNSDKEGNEIIENGETDMDSDSDSTQDNNTSEENEGSKQDVKDDKKLPGLFGMTLVNSYGSAELAKLKDDGNVIKFTNRSYVALDWYPKAKDKLYSDEEAEAYDIHESMNYQSTSRRQHIDLSDCINLFITEETLEKEDSWYCPACKKHQEATKKFDLWQLPKVLVVHLKRFSYTRFWRDKLDTVVNFPLENLDMTQYVINPKEGSYKYDLVAVANHFGGLGGGHYFSYAKNAKTKNWYNFDDSSVSRVDSDAVVTKGAYVLFYIRKDCHAPPRSGIPATVSRASADEDGELSNGAMTNGRQSSSGDASEDGDDMDTN</sequence>
<dbReference type="Pfam" id="PF06337">
    <property type="entry name" value="DUSP"/>
    <property type="match status" value="1"/>
</dbReference>
<dbReference type="PROSITE" id="PS00972">
    <property type="entry name" value="USP_1"/>
    <property type="match status" value="1"/>
</dbReference>
<dbReference type="PANTHER" id="PTHR21646:SF24">
    <property type="entry name" value="UBIQUITIN CARBOXYL-TERMINAL HYDROLASE"/>
    <property type="match status" value="1"/>
</dbReference>
<feature type="compositionally biased region" description="Acidic residues" evidence="12">
    <location>
        <begin position="644"/>
        <end position="666"/>
    </location>
</feature>
<dbReference type="PROSITE" id="PS00973">
    <property type="entry name" value="USP_2"/>
    <property type="match status" value="1"/>
</dbReference>
<dbReference type="GO" id="GO:0005737">
    <property type="term" value="C:cytoplasm"/>
    <property type="evidence" value="ECO:0007669"/>
    <property type="project" value="UniProtKB-SubCell"/>
</dbReference>
<dbReference type="Gene3D" id="3.30.2230.10">
    <property type="entry name" value="DUSP-like"/>
    <property type="match status" value="1"/>
</dbReference>
<feature type="region of interest" description="Disordered" evidence="12">
    <location>
        <begin position="630"/>
        <end position="677"/>
    </location>
</feature>
<dbReference type="RefSeq" id="XP_038054457.1">
    <property type="nucleotide sequence ID" value="XM_038198529.1"/>
</dbReference>
<name>A0A913ZS46_PATMI</name>
<keyword evidence="5" id="KW-0963">Cytoplasm</keyword>
<keyword evidence="10" id="KW-0539">Nucleus</keyword>
<dbReference type="InterPro" id="IPR038765">
    <property type="entry name" value="Papain-like_cys_pep_sf"/>
</dbReference>
<dbReference type="Pfam" id="PF14836">
    <property type="entry name" value="Ubiquitin_3"/>
    <property type="match status" value="1"/>
</dbReference>
<dbReference type="InterPro" id="IPR035927">
    <property type="entry name" value="DUSP-like_sf"/>
</dbReference>
<evidence type="ECO:0000259" key="14">
    <source>
        <dbReference type="PROSITE" id="PS51283"/>
    </source>
</evidence>
<dbReference type="Proteomes" id="UP000887568">
    <property type="component" value="Unplaced"/>
</dbReference>
<dbReference type="SUPFAM" id="SSF54001">
    <property type="entry name" value="Cysteine proteinases"/>
    <property type="match status" value="1"/>
</dbReference>
<dbReference type="CDD" id="cd02674">
    <property type="entry name" value="Peptidase_C19R"/>
    <property type="match status" value="1"/>
</dbReference>
<evidence type="ECO:0000256" key="6">
    <source>
        <dbReference type="ARBA" id="ARBA00022670"/>
    </source>
</evidence>
<accession>A0A913ZS46</accession>
<dbReference type="InterPro" id="IPR006615">
    <property type="entry name" value="Pept_C19_DUSP"/>
</dbReference>
<feature type="compositionally biased region" description="Basic and acidic residues" evidence="12">
    <location>
        <begin position="667"/>
        <end position="677"/>
    </location>
</feature>
<evidence type="ECO:0000256" key="5">
    <source>
        <dbReference type="ARBA" id="ARBA00022490"/>
    </source>
</evidence>
<dbReference type="SUPFAM" id="SSF143791">
    <property type="entry name" value="DUSP-like"/>
    <property type="match status" value="1"/>
</dbReference>
<organism evidence="15 16">
    <name type="scientific">Patiria miniata</name>
    <name type="common">Bat star</name>
    <name type="synonym">Asterina miniata</name>
    <dbReference type="NCBI Taxonomy" id="46514"/>
    <lineage>
        <taxon>Eukaryota</taxon>
        <taxon>Metazoa</taxon>
        <taxon>Echinodermata</taxon>
        <taxon>Eleutherozoa</taxon>
        <taxon>Asterozoa</taxon>
        <taxon>Asteroidea</taxon>
        <taxon>Valvatacea</taxon>
        <taxon>Valvatida</taxon>
        <taxon>Asterinidae</taxon>
        <taxon>Patiria</taxon>
    </lineage>
</organism>
<keyword evidence="6 11" id="KW-0645">Protease</keyword>
<evidence type="ECO:0000256" key="10">
    <source>
        <dbReference type="ARBA" id="ARBA00023242"/>
    </source>
</evidence>
<feature type="region of interest" description="Disordered" evidence="12">
    <location>
        <begin position="907"/>
        <end position="950"/>
    </location>
</feature>
<dbReference type="GO" id="GO:0005634">
    <property type="term" value="C:nucleus"/>
    <property type="evidence" value="ECO:0007669"/>
    <property type="project" value="UniProtKB-SubCell"/>
</dbReference>
<evidence type="ECO:0000256" key="12">
    <source>
        <dbReference type="SAM" id="MobiDB-lite"/>
    </source>
</evidence>
<dbReference type="InterPro" id="IPR001394">
    <property type="entry name" value="Peptidase_C19_UCH"/>
</dbReference>
<evidence type="ECO:0000256" key="2">
    <source>
        <dbReference type="ARBA" id="ARBA00004123"/>
    </source>
</evidence>
<dbReference type="InterPro" id="IPR028889">
    <property type="entry name" value="USP"/>
</dbReference>
<dbReference type="FunFam" id="3.90.70.10:FF:000013">
    <property type="entry name" value="ubiquitin carboxyl-terminal hydrolase 15 isoform X1"/>
    <property type="match status" value="1"/>
</dbReference>
<comment type="similarity">
    <text evidence="4 11">Belongs to the peptidase C19 family.</text>
</comment>
<evidence type="ECO:0000256" key="1">
    <source>
        <dbReference type="ARBA" id="ARBA00000707"/>
    </source>
</evidence>
<comment type="subcellular location">
    <subcellularLocation>
        <location evidence="3">Cytoplasm</location>
    </subcellularLocation>
    <subcellularLocation>
        <location evidence="2">Nucleus</location>
    </subcellularLocation>
</comment>
<keyword evidence="7 11" id="KW-0833">Ubl conjugation pathway</keyword>
<dbReference type="InterPro" id="IPR018200">
    <property type="entry name" value="USP_CS"/>
</dbReference>
<dbReference type="OrthoDB" id="265776at2759"/>
<evidence type="ECO:0000256" key="9">
    <source>
        <dbReference type="ARBA" id="ARBA00022807"/>
    </source>
</evidence>
<dbReference type="GO" id="GO:0006508">
    <property type="term" value="P:proteolysis"/>
    <property type="evidence" value="ECO:0007669"/>
    <property type="project" value="UniProtKB-KW"/>
</dbReference>
<proteinExistence type="inferred from homology"/>
<comment type="catalytic activity">
    <reaction evidence="1 11">
        <text>Thiol-dependent hydrolysis of ester, thioester, amide, peptide and isopeptide bonds formed by the C-terminal Gly of ubiquitin (a 76-residue protein attached to proteins as an intracellular targeting signal).</text>
        <dbReference type="EC" id="3.4.19.12"/>
    </reaction>
</comment>
<dbReference type="AlphaFoldDB" id="A0A913ZS46"/>
<evidence type="ECO:0000313" key="15">
    <source>
        <dbReference type="EnsemblMetazoa" id="XP_038054457.1"/>
    </source>
</evidence>
<evidence type="ECO:0000256" key="7">
    <source>
        <dbReference type="ARBA" id="ARBA00022786"/>
    </source>
</evidence>
<feature type="domain" description="USP" evidence="13">
    <location>
        <begin position="292"/>
        <end position="899"/>
    </location>
</feature>
<evidence type="ECO:0000313" key="16">
    <source>
        <dbReference type="Proteomes" id="UP000887568"/>
    </source>
</evidence>
<keyword evidence="16" id="KW-1185">Reference proteome</keyword>